<organism evidence="6 7">
    <name type="scientific">Cytospora leucostoma</name>
    <dbReference type="NCBI Taxonomy" id="1230097"/>
    <lineage>
        <taxon>Eukaryota</taxon>
        <taxon>Fungi</taxon>
        <taxon>Dikarya</taxon>
        <taxon>Ascomycota</taxon>
        <taxon>Pezizomycotina</taxon>
        <taxon>Sordariomycetes</taxon>
        <taxon>Sordariomycetidae</taxon>
        <taxon>Diaporthales</taxon>
        <taxon>Cytosporaceae</taxon>
        <taxon>Cytospora</taxon>
    </lineage>
</organism>
<comment type="similarity">
    <text evidence="1">Belongs to the class-II pyridine nucleotide-disulfide oxidoreductase family.</text>
</comment>
<comment type="caution">
    <text evidence="6">The sequence shown here is derived from an EMBL/GenBank/DDBJ whole genome shotgun (WGS) entry which is preliminary data.</text>
</comment>
<dbReference type="InterPro" id="IPR050097">
    <property type="entry name" value="Ferredoxin-NADP_redctase_2"/>
</dbReference>
<dbReference type="Gene3D" id="3.50.50.60">
    <property type="entry name" value="FAD/NAD(P)-binding domain"/>
    <property type="match status" value="2"/>
</dbReference>
<keyword evidence="7" id="KW-1185">Reference proteome</keyword>
<dbReference type="Proteomes" id="UP000285146">
    <property type="component" value="Unassembled WGS sequence"/>
</dbReference>
<keyword evidence="3" id="KW-0560">Oxidoreductase</keyword>
<feature type="domain" description="FAD/NAD(P)-binding" evidence="5">
    <location>
        <begin position="15"/>
        <end position="137"/>
    </location>
</feature>
<dbReference type="Pfam" id="PF07992">
    <property type="entry name" value="Pyr_redox_2"/>
    <property type="match status" value="1"/>
</dbReference>
<dbReference type="OrthoDB" id="10260355at2759"/>
<accession>A0A423W4B0</accession>
<dbReference type="GO" id="GO:0097237">
    <property type="term" value="P:cellular response to toxic substance"/>
    <property type="evidence" value="ECO:0007669"/>
    <property type="project" value="UniProtKB-ARBA"/>
</dbReference>
<dbReference type="InterPro" id="IPR023753">
    <property type="entry name" value="FAD/NAD-binding_dom"/>
</dbReference>
<proteinExistence type="inferred from homology"/>
<sequence length="385" mass="41739">MASKPSTTKPPSKVYDVLIVGAGPAGLTVASTVVRQLRTAIVFDTGVYRYGRTNHLYGVPGFDHVEPDTYRLKIRGDILRRYDSVTFKNAYIEEVRRLDNGNFQATDGWLNVYEGRKVVLAAGVKDITPMMEGYDFCWGRGIFNDLLYHGLEERGGESAGLFAFETPSCSDTISQVGSLALQLSKAVRVYTNGNEGAASKIQAIAGRLDVQSRVTIEERPIRSVYMVSSEASDVLVTLADGTQFKESFIVHQPPVELNGPNVDSLGLERGPRGEIEVYPPFNETSVHGVFAAGDAASQFHAVSNAIYGGSVAAAGLIAQLQADQAQLQSEQPKPQAERIGGPQVKLQAEQLNPQAEEAGSRSDQPDVQTEVQAEVSQVQFDLQAE</sequence>
<evidence type="ECO:0000259" key="5">
    <source>
        <dbReference type="Pfam" id="PF07992"/>
    </source>
</evidence>
<dbReference type="PRINTS" id="PR00368">
    <property type="entry name" value="FADPNR"/>
</dbReference>
<reference evidence="6 7" key="1">
    <citation type="submission" date="2015-09" db="EMBL/GenBank/DDBJ databases">
        <title>Host preference determinants of Valsa canker pathogens revealed by comparative genomics.</title>
        <authorList>
            <person name="Yin Z."/>
            <person name="Huang L."/>
        </authorList>
    </citation>
    <scope>NUCLEOTIDE SEQUENCE [LARGE SCALE GENOMIC DNA]</scope>
    <source>
        <strain evidence="6 7">SXYLt</strain>
    </source>
</reference>
<evidence type="ECO:0000256" key="2">
    <source>
        <dbReference type="ARBA" id="ARBA00022630"/>
    </source>
</evidence>
<dbReference type="STRING" id="1230097.A0A423W4B0"/>
<dbReference type="PRINTS" id="PR00469">
    <property type="entry name" value="PNDRDTASEII"/>
</dbReference>
<gene>
    <name evidence="6" type="ORF">VPNG_08594</name>
</gene>
<dbReference type="SUPFAM" id="SSF51905">
    <property type="entry name" value="FAD/NAD(P)-binding domain"/>
    <property type="match status" value="1"/>
</dbReference>
<dbReference type="InterPro" id="IPR036188">
    <property type="entry name" value="FAD/NAD-bd_sf"/>
</dbReference>
<feature type="region of interest" description="Disordered" evidence="4">
    <location>
        <begin position="327"/>
        <end position="374"/>
    </location>
</feature>
<evidence type="ECO:0000313" key="7">
    <source>
        <dbReference type="Proteomes" id="UP000285146"/>
    </source>
</evidence>
<name>A0A423W4B0_9PEZI</name>
<protein>
    <recommendedName>
        <fullName evidence="5">FAD/NAD(P)-binding domain-containing protein</fullName>
    </recommendedName>
</protein>
<evidence type="ECO:0000313" key="6">
    <source>
        <dbReference type="EMBL" id="ROV98161.1"/>
    </source>
</evidence>
<dbReference type="EMBL" id="LKEB01000062">
    <property type="protein sequence ID" value="ROV98161.1"/>
    <property type="molecule type" value="Genomic_DNA"/>
</dbReference>
<evidence type="ECO:0000256" key="1">
    <source>
        <dbReference type="ARBA" id="ARBA00009333"/>
    </source>
</evidence>
<dbReference type="PANTHER" id="PTHR48105">
    <property type="entry name" value="THIOREDOXIN REDUCTASE 1-RELATED-RELATED"/>
    <property type="match status" value="1"/>
</dbReference>
<evidence type="ECO:0000256" key="4">
    <source>
        <dbReference type="SAM" id="MobiDB-lite"/>
    </source>
</evidence>
<evidence type="ECO:0000256" key="3">
    <source>
        <dbReference type="ARBA" id="ARBA00023002"/>
    </source>
</evidence>
<keyword evidence="2" id="KW-0285">Flavoprotein</keyword>
<dbReference type="AlphaFoldDB" id="A0A423W4B0"/>
<dbReference type="GO" id="GO:0016491">
    <property type="term" value="F:oxidoreductase activity"/>
    <property type="evidence" value="ECO:0007669"/>
    <property type="project" value="UniProtKB-KW"/>
</dbReference>
<dbReference type="InParanoid" id="A0A423W4B0"/>
<feature type="compositionally biased region" description="Polar residues" evidence="4">
    <location>
        <begin position="365"/>
        <end position="374"/>
    </location>
</feature>